<sequence>MRLSLIALSALAAAAGSAQAASAQAVATPVSATTETAPARAVGASLMSCRSWTANRPGIDQIEPLQRIAPMDWLYGYLSGQAAALRVDLLAGLHPSDIGAWLDVYCQAHPTDDIQTASAVLAGDLVGAAKKK</sequence>
<dbReference type="KEGG" id="caul:KCG34_20190"/>
<evidence type="ECO:0000313" key="2">
    <source>
        <dbReference type="EMBL" id="QUD87347.1"/>
    </source>
</evidence>
<dbReference type="AlphaFoldDB" id="A0A975ITX9"/>
<accession>A0A975ITX9</accession>
<dbReference type="EMBL" id="CP073078">
    <property type="protein sequence ID" value="QUD87347.1"/>
    <property type="molecule type" value="Genomic_DNA"/>
</dbReference>
<feature type="chain" id="PRO_5037239414" description="HdeA/HdeB family protein" evidence="1">
    <location>
        <begin position="21"/>
        <end position="132"/>
    </location>
</feature>
<dbReference type="Proteomes" id="UP000676409">
    <property type="component" value="Chromosome"/>
</dbReference>
<organism evidence="2 3">
    <name type="scientific">Phenylobacterium montanum</name>
    <dbReference type="NCBI Taxonomy" id="2823693"/>
    <lineage>
        <taxon>Bacteria</taxon>
        <taxon>Pseudomonadati</taxon>
        <taxon>Pseudomonadota</taxon>
        <taxon>Alphaproteobacteria</taxon>
        <taxon>Caulobacterales</taxon>
        <taxon>Caulobacteraceae</taxon>
        <taxon>Phenylobacterium</taxon>
    </lineage>
</organism>
<keyword evidence="1" id="KW-0732">Signal</keyword>
<name>A0A975ITX9_9CAUL</name>
<keyword evidence="3" id="KW-1185">Reference proteome</keyword>
<dbReference type="RefSeq" id="WP_211937399.1">
    <property type="nucleotide sequence ID" value="NZ_CP073078.1"/>
</dbReference>
<evidence type="ECO:0000256" key="1">
    <source>
        <dbReference type="SAM" id="SignalP"/>
    </source>
</evidence>
<evidence type="ECO:0008006" key="4">
    <source>
        <dbReference type="Google" id="ProtNLM"/>
    </source>
</evidence>
<reference evidence="2" key="1">
    <citation type="submission" date="2021-04" db="EMBL/GenBank/DDBJ databases">
        <title>The complete genome sequence of Caulobacter sp. S6.</title>
        <authorList>
            <person name="Tang Y."/>
            <person name="Ouyang W."/>
            <person name="Liu Q."/>
            <person name="Huang B."/>
            <person name="Guo Z."/>
            <person name="Lei P."/>
        </authorList>
    </citation>
    <scope>NUCLEOTIDE SEQUENCE</scope>
    <source>
        <strain evidence="2">S6</strain>
    </source>
</reference>
<feature type="signal peptide" evidence="1">
    <location>
        <begin position="1"/>
        <end position="20"/>
    </location>
</feature>
<gene>
    <name evidence="2" type="ORF">KCG34_20190</name>
</gene>
<proteinExistence type="predicted"/>
<protein>
    <recommendedName>
        <fullName evidence="4">HdeA/HdeB family protein</fullName>
    </recommendedName>
</protein>
<evidence type="ECO:0000313" key="3">
    <source>
        <dbReference type="Proteomes" id="UP000676409"/>
    </source>
</evidence>